<comment type="caution">
    <text evidence="2">The sequence shown here is derived from an EMBL/GenBank/DDBJ whole genome shotgun (WGS) entry which is preliminary data.</text>
</comment>
<protein>
    <submittedName>
        <fullName evidence="2">Uncharacterized protein</fullName>
    </submittedName>
</protein>
<feature type="coiled-coil region" evidence="1">
    <location>
        <begin position="57"/>
        <end position="84"/>
    </location>
</feature>
<proteinExistence type="predicted"/>
<evidence type="ECO:0000313" key="3">
    <source>
        <dbReference type="Proteomes" id="UP000478052"/>
    </source>
</evidence>
<keyword evidence="3" id="KW-1185">Reference proteome</keyword>
<sequence length="87" mass="9972">MDQAYLGWIEHTITLERAKKLTAESADSMSERKLTIRNAITEMCMENSRLQGLSGILEKFTKSLTGKSAEIEQLKQENRILRQSLEE</sequence>
<gene>
    <name evidence="2" type="ORF">FWK35_00021588</name>
</gene>
<evidence type="ECO:0000313" key="2">
    <source>
        <dbReference type="EMBL" id="KAF0713531.1"/>
    </source>
</evidence>
<keyword evidence="1" id="KW-0175">Coiled coil</keyword>
<name>A0A6G0VYL7_APHCR</name>
<dbReference type="AlphaFoldDB" id="A0A6G0VYL7"/>
<dbReference type="OrthoDB" id="6626910at2759"/>
<organism evidence="2 3">
    <name type="scientific">Aphis craccivora</name>
    <name type="common">Cowpea aphid</name>
    <dbReference type="NCBI Taxonomy" id="307492"/>
    <lineage>
        <taxon>Eukaryota</taxon>
        <taxon>Metazoa</taxon>
        <taxon>Ecdysozoa</taxon>
        <taxon>Arthropoda</taxon>
        <taxon>Hexapoda</taxon>
        <taxon>Insecta</taxon>
        <taxon>Pterygota</taxon>
        <taxon>Neoptera</taxon>
        <taxon>Paraneoptera</taxon>
        <taxon>Hemiptera</taxon>
        <taxon>Sternorrhyncha</taxon>
        <taxon>Aphidomorpha</taxon>
        <taxon>Aphidoidea</taxon>
        <taxon>Aphididae</taxon>
        <taxon>Aphidini</taxon>
        <taxon>Aphis</taxon>
        <taxon>Aphis</taxon>
    </lineage>
</organism>
<reference evidence="2 3" key="1">
    <citation type="submission" date="2019-08" db="EMBL/GenBank/DDBJ databases">
        <title>Whole genome of Aphis craccivora.</title>
        <authorList>
            <person name="Voronova N.V."/>
            <person name="Shulinski R.S."/>
            <person name="Bandarenka Y.V."/>
            <person name="Zhorov D.G."/>
            <person name="Warner D."/>
        </authorList>
    </citation>
    <scope>NUCLEOTIDE SEQUENCE [LARGE SCALE GENOMIC DNA]</scope>
    <source>
        <strain evidence="2">180601</strain>
        <tissue evidence="2">Whole Body</tissue>
    </source>
</reference>
<dbReference type="Proteomes" id="UP000478052">
    <property type="component" value="Unassembled WGS sequence"/>
</dbReference>
<accession>A0A6G0VYL7</accession>
<dbReference type="EMBL" id="VUJU01010646">
    <property type="protein sequence ID" value="KAF0713531.1"/>
    <property type="molecule type" value="Genomic_DNA"/>
</dbReference>
<evidence type="ECO:0000256" key="1">
    <source>
        <dbReference type="SAM" id="Coils"/>
    </source>
</evidence>